<evidence type="ECO:0000256" key="2">
    <source>
        <dbReference type="ARBA" id="ARBA00004370"/>
    </source>
</evidence>
<dbReference type="Proteomes" id="UP000218644">
    <property type="component" value="Unassembled WGS sequence"/>
</dbReference>
<evidence type="ECO:0000313" key="19">
    <source>
        <dbReference type="Proteomes" id="UP000217780"/>
    </source>
</evidence>
<dbReference type="EMBL" id="NSJB01000001">
    <property type="protein sequence ID" value="PAT38189.1"/>
    <property type="molecule type" value="Genomic_DNA"/>
</dbReference>
<dbReference type="CDD" id="cd03499">
    <property type="entry name" value="SQR_TypeC_SdhC"/>
    <property type="match status" value="1"/>
</dbReference>
<dbReference type="InterPro" id="IPR000701">
    <property type="entry name" value="SuccDH_FuR_B_TM-su"/>
</dbReference>
<keyword evidence="5 12" id="KW-0349">Heme</keyword>
<gene>
    <name evidence="17" type="primary">sdhC</name>
    <name evidence="14" type="ORF">CK620_10840</name>
    <name evidence="17" type="ORF">CK621_05780</name>
    <name evidence="16" type="ORF">CK623_08505</name>
    <name evidence="15" type="ORF">CK625_01370</name>
    <name evidence="18" type="ORF">CLI92_05720</name>
</gene>
<accession>A0A2A2AKM9</accession>
<evidence type="ECO:0000256" key="13">
    <source>
        <dbReference type="SAM" id="Phobius"/>
    </source>
</evidence>
<feature type="transmembrane region" description="Helical" evidence="13">
    <location>
        <begin position="122"/>
        <end position="141"/>
    </location>
</feature>
<proteinExistence type="inferred from homology"/>
<accession>A0A2A2AQ72</accession>
<dbReference type="Proteomes" id="UP000218054">
    <property type="component" value="Unassembled WGS sequence"/>
</dbReference>
<keyword evidence="6 13" id="KW-0812">Transmembrane</keyword>
<feature type="transmembrane region" description="Helical" evidence="13">
    <location>
        <begin position="74"/>
        <end position="94"/>
    </location>
</feature>
<dbReference type="Proteomes" id="UP000217999">
    <property type="component" value="Unassembled WGS sequence"/>
</dbReference>
<dbReference type="InterPro" id="IPR034804">
    <property type="entry name" value="SQR/QFR_C/D"/>
</dbReference>
<dbReference type="PIRSF" id="PIRSF000178">
    <property type="entry name" value="SDH_cyt_b560"/>
    <property type="match status" value="1"/>
</dbReference>
<feature type="binding site" description="axial binding residue" evidence="12">
    <location>
        <position position="96"/>
    </location>
    <ligand>
        <name>heme</name>
        <dbReference type="ChEBI" id="CHEBI:30413"/>
        <note>ligand shared with second transmembrane subunit</note>
    </ligand>
    <ligandPart>
        <name>Fe</name>
        <dbReference type="ChEBI" id="CHEBI:18248"/>
    </ligandPart>
</feature>
<comment type="caution">
    <text evidence="17">The sequence shown here is derived from an EMBL/GenBank/DDBJ whole genome shotgun (WGS) entry which is preliminary data.</text>
</comment>
<evidence type="ECO:0000313" key="17">
    <source>
        <dbReference type="EMBL" id="PAT43043.1"/>
    </source>
</evidence>
<evidence type="ECO:0000256" key="11">
    <source>
        <dbReference type="ARBA" id="ARBA00025912"/>
    </source>
</evidence>
<dbReference type="EMBL" id="NTBI01000004">
    <property type="protein sequence ID" value="PAX17043.1"/>
    <property type="molecule type" value="Genomic_DNA"/>
</dbReference>
<evidence type="ECO:0000256" key="5">
    <source>
        <dbReference type="ARBA" id="ARBA00022617"/>
    </source>
</evidence>
<evidence type="ECO:0000313" key="22">
    <source>
        <dbReference type="Proteomes" id="UP000218439"/>
    </source>
</evidence>
<dbReference type="AlphaFoldDB" id="A0A2A2AZ48"/>
<reference evidence="19 20" key="1">
    <citation type="submission" date="2017-08" db="EMBL/GenBank/DDBJ databases">
        <title>WGS of Clinical strains of the CDC Group NO-1 linked to zoonotic infections in humans.</title>
        <authorList>
            <person name="Bernier A.-M."/>
            <person name="Bernard K."/>
        </authorList>
    </citation>
    <scope>NUCLEOTIDE SEQUENCE [LARGE SCALE GENOMIC DNA]</scope>
    <source>
        <strain evidence="15 21">NML00-0135</strain>
        <strain evidence="14 20">NML03-0146</strain>
        <strain evidence="17 22">NML120219</strain>
        <strain evidence="16 23">NML79-0751</strain>
        <strain evidence="18 19">NML91-0035</strain>
    </source>
</reference>
<evidence type="ECO:0000256" key="1">
    <source>
        <dbReference type="ARBA" id="ARBA00004050"/>
    </source>
</evidence>
<dbReference type="GO" id="GO:0016020">
    <property type="term" value="C:membrane"/>
    <property type="evidence" value="ECO:0007669"/>
    <property type="project" value="UniProtKB-SubCell"/>
</dbReference>
<feature type="transmembrane region" description="Helical" evidence="13">
    <location>
        <begin position="33"/>
        <end position="53"/>
    </location>
</feature>
<comment type="subunit">
    <text evidence="11">Part of an enzyme complex containing four subunits: a flavoprotein, an iron-sulfur protein, plus two membrane-anchoring proteins, SdhC and SdhD. The complex can form homotrimers.</text>
</comment>
<comment type="function">
    <text evidence="1">Membrane-anchoring subunit of succinate dehydrogenase (SDH).</text>
</comment>
<dbReference type="Proteomes" id="UP000217780">
    <property type="component" value="Unassembled WGS sequence"/>
</dbReference>
<evidence type="ECO:0000313" key="18">
    <source>
        <dbReference type="EMBL" id="PAX17043.1"/>
    </source>
</evidence>
<dbReference type="RefSeq" id="WP_095538468.1">
    <property type="nucleotide sequence ID" value="NZ_CP154474.1"/>
</dbReference>
<dbReference type="GO" id="GO:0009055">
    <property type="term" value="F:electron transfer activity"/>
    <property type="evidence" value="ECO:0007669"/>
    <property type="project" value="InterPro"/>
</dbReference>
<dbReference type="GeneID" id="93874499"/>
<accession>A0A2A2AZ48</accession>
<keyword evidence="21" id="KW-1185">Reference proteome</keyword>
<evidence type="ECO:0000256" key="10">
    <source>
        <dbReference type="ARBA" id="ARBA00023136"/>
    </source>
</evidence>
<evidence type="ECO:0000256" key="9">
    <source>
        <dbReference type="ARBA" id="ARBA00023004"/>
    </source>
</evidence>
<dbReference type="EMBL" id="NSJE01000007">
    <property type="protein sequence ID" value="PAT43043.1"/>
    <property type="molecule type" value="Genomic_DNA"/>
</dbReference>
<keyword evidence="10 13" id="KW-0472">Membrane</keyword>
<comment type="cofactor">
    <cofactor evidence="12">
        <name>heme</name>
        <dbReference type="ChEBI" id="CHEBI:30413"/>
    </cofactor>
    <text evidence="12">The heme is bound between the two transmembrane subunits.</text>
</comment>
<organism evidence="17 22">
    <name type="scientific">Vandammella animalimorsus</name>
    <dbReference type="NCBI Taxonomy" id="2029117"/>
    <lineage>
        <taxon>Bacteria</taxon>
        <taxon>Pseudomonadati</taxon>
        <taxon>Pseudomonadota</taxon>
        <taxon>Betaproteobacteria</taxon>
        <taxon>Burkholderiales</taxon>
        <taxon>Comamonadaceae</taxon>
        <taxon>Vandammella</taxon>
    </lineage>
</organism>
<sequence>MNEVAKKRPEFRNINLFHDVRTYRLPPAGVLSILHRVSGAIMFLLLPVLLWLLDMSLRSPETFAKATSIFRTGLWIFPGFLVRLGVLVLVWAFLHHLCAGIRHLWMDVDHHSVTKEFGRKSALASFAISLGLTVVFGAKVFGLY</sequence>
<dbReference type="Proteomes" id="UP000218439">
    <property type="component" value="Unassembled WGS sequence"/>
</dbReference>
<evidence type="ECO:0000313" key="15">
    <source>
        <dbReference type="EMBL" id="PAT38189.1"/>
    </source>
</evidence>
<evidence type="ECO:0000313" key="21">
    <source>
        <dbReference type="Proteomes" id="UP000218054"/>
    </source>
</evidence>
<keyword evidence="7 12" id="KW-0479">Metal-binding</keyword>
<evidence type="ECO:0000313" key="16">
    <source>
        <dbReference type="EMBL" id="PAT39878.1"/>
    </source>
</evidence>
<dbReference type="SUPFAM" id="SSF81343">
    <property type="entry name" value="Fumarate reductase respiratory complex transmembrane subunits"/>
    <property type="match status" value="1"/>
</dbReference>
<evidence type="ECO:0000256" key="12">
    <source>
        <dbReference type="PIRSR" id="PIRSR000178-1"/>
    </source>
</evidence>
<evidence type="ECO:0000256" key="4">
    <source>
        <dbReference type="ARBA" id="ARBA00020076"/>
    </source>
</evidence>
<dbReference type="Gene3D" id="1.20.1300.10">
    <property type="entry name" value="Fumarate reductase/succinate dehydrogenase, transmembrane subunit"/>
    <property type="match status" value="1"/>
</dbReference>
<dbReference type="GO" id="GO:0006099">
    <property type="term" value="P:tricarboxylic acid cycle"/>
    <property type="evidence" value="ECO:0007669"/>
    <property type="project" value="InterPro"/>
</dbReference>
<accession>A0A2A2A8T1</accession>
<dbReference type="InterPro" id="IPR014314">
    <property type="entry name" value="Succ_DH_cytb556"/>
</dbReference>
<evidence type="ECO:0000256" key="6">
    <source>
        <dbReference type="ARBA" id="ARBA00022692"/>
    </source>
</evidence>
<evidence type="ECO:0000256" key="7">
    <source>
        <dbReference type="ARBA" id="ARBA00022723"/>
    </source>
</evidence>
<keyword evidence="8 13" id="KW-1133">Transmembrane helix</keyword>
<keyword evidence="9 12" id="KW-0408">Iron</keyword>
<dbReference type="GO" id="GO:0046872">
    <property type="term" value="F:metal ion binding"/>
    <property type="evidence" value="ECO:0007669"/>
    <property type="project" value="UniProtKB-KW"/>
</dbReference>
<comment type="similarity">
    <text evidence="3">Belongs to the cytochrome b560 family.</text>
</comment>
<protein>
    <recommendedName>
        <fullName evidence="4">Succinate dehydrogenase cytochrome b556 subunit</fullName>
    </recommendedName>
</protein>
<evidence type="ECO:0000313" key="20">
    <source>
        <dbReference type="Proteomes" id="UP000217999"/>
    </source>
</evidence>
<dbReference type="EMBL" id="NSJD01000012">
    <property type="protein sequence ID" value="PAT39878.1"/>
    <property type="molecule type" value="Genomic_DNA"/>
</dbReference>
<dbReference type="EMBL" id="NSJF01000005">
    <property type="protein sequence ID" value="PAT34134.1"/>
    <property type="molecule type" value="Genomic_DNA"/>
</dbReference>
<name>A0A2A2AZ48_9BURK</name>
<evidence type="ECO:0000313" key="23">
    <source>
        <dbReference type="Proteomes" id="UP000218644"/>
    </source>
</evidence>
<accession>A0A2A2T5X2</accession>
<dbReference type="Pfam" id="PF01127">
    <property type="entry name" value="Sdh_cyt"/>
    <property type="match status" value="1"/>
</dbReference>
<evidence type="ECO:0000256" key="8">
    <source>
        <dbReference type="ARBA" id="ARBA00022989"/>
    </source>
</evidence>
<dbReference type="NCBIfam" id="TIGR02970">
    <property type="entry name" value="succ_dehyd_cytB"/>
    <property type="match status" value="1"/>
</dbReference>
<evidence type="ECO:0000313" key="14">
    <source>
        <dbReference type="EMBL" id="PAT34134.1"/>
    </source>
</evidence>
<comment type="subcellular location">
    <subcellularLocation>
        <location evidence="2">Membrane</location>
    </subcellularLocation>
</comment>
<evidence type="ECO:0000256" key="3">
    <source>
        <dbReference type="ARBA" id="ARBA00007244"/>
    </source>
</evidence>